<dbReference type="Proteomes" id="UP000501793">
    <property type="component" value="Chromosome"/>
</dbReference>
<dbReference type="EMBL" id="LR792684">
    <property type="protein sequence ID" value="CAB3395044.1"/>
    <property type="molecule type" value="Genomic_DNA"/>
</dbReference>
<organism evidence="1 2">
    <name type="scientific">Kyrpidia spormannii</name>
    <dbReference type="NCBI Taxonomy" id="2055160"/>
    <lineage>
        <taxon>Bacteria</taxon>
        <taxon>Bacillati</taxon>
        <taxon>Bacillota</taxon>
        <taxon>Bacilli</taxon>
        <taxon>Bacillales</taxon>
        <taxon>Alicyclobacillaceae</taxon>
        <taxon>Kyrpidia</taxon>
    </lineage>
</organism>
<accession>A0ACA8ZFD4</accession>
<name>A0ACA8ZFD4_9BACL</name>
<proteinExistence type="predicted"/>
<evidence type="ECO:0000313" key="1">
    <source>
        <dbReference type="EMBL" id="CAB3395044.1"/>
    </source>
</evidence>
<gene>
    <name evidence="1" type="ORF">FAVT5_3192</name>
</gene>
<sequence>MSFQQVQILYSYARAHYNSTNFTSLANPFHPADEHLGGGNGN</sequence>
<keyword evidence="2" id="KW-1185">Reference proteome</keyword>
<evidence type="ECO:0000313" key="2">
    <source>
        <dbReference type="Proteomes" id="UP000501793"/>
    </source>
</evidence>
<protein>
    <submittedName>
        <fullName evidence="1">Uncharacterized protein</fullName>
    </submittedName>
</protein>
<reference evidence="1" key="1">
    <citation type="submission" date="2020-04" db="EMBL/GenBank/DDBJ databases">
        <authorList>
            <person name="Hogendoorn C."/>
        </authorList>
    </citation>
    <scope>NUCLEOTIDE SEQUENCE</scope>
    <source>
        <strain evidence="1">FAVT5</strain>
    </source>
</reference>